<feature type="non-terminal residue" evidence="2">
    <location>
        <position position="1"/>
    </location>
</feature>
<feature type="compositionally biased region" description="Basic and acidic residues" evidence="1">
    <location>
        <begin position="56"/>
        <end position="65"/>
    </location>
</feature>
<feature type="compositionally biased region" description="Low complexity" evidence="1">
    <location>
        <begin position="130"/>
        <end position="143"/>
    </location>
</feature>
<accession>A0A0B6ZMK3</accession>
<feature type="region of interest" description="Disordered" evidence="1">
    <location>
        <begin position="123"/>
        <end position="150"/>
    </location>
</feature>
<feature type="non-terminal residue" evidence="2">
    <location>
        <position position="193"/>
    </location>
</feature>
<gene>
    <name evidence="2" type="primary">ORF68872</name>
</gene>
<organism evidence="2">
    <name type="scientific">Arion vulgaris</name>
    <dbReference type="NCBI Taxonomy" id="1028688"/>
    <lineage>
        <taxon>Eukaryota</taxon>
        <taxon>Metazoa</taxon>
        <taxon>Spiralia</taxon>
        <taxon>Lophotrochozoa</taxon>
        <taxon>Mollusca</taxon>
        <taxon>Gastropoda</taxon>
        <taxon>Heterobranchia</taxon>
        <taxon>Euthyneura</taxon>
        <taxon>Panpulmonata</taxon>
        <taxon>Eupulmonata</taxon>
        <taxon>Stylommatophora</taxon>
        <taxon>Helicina</taxon>
        <taxon>Arionoidea</taxon>
        <taxon>Arionidae</taxon>
        <taxon>Arion</taxon>
    </lineage>
</organism>
<evidence type="ECO:0000313" key="2">
    <source>
        <dbReference type="EMBL" id="CEK69091.1"/>
    </source>
</evidence>
<feature type="compositionally biased region" description="Basic and acidic residues" evidence="1">
    <location>
        <begin position="1"/>
        <end position="10"/>
    </location>
</feature>
<evidence type="ECO:0000256" key="1">
    <source>
        <dbReference type="SAM" id="MobiDB-lite"/>
    </source>
</evidence>
<proteinExistence type="predicted"/>
<dbReference type="AlphaFoldDB" id="A0A0B6ZMK3"/>
<protein>
    <submittedName>
        <fullName evidence="2">Uncharacterized protein</fullName>
    </submittedName>
</protein>
<name>A0A0B6ZMK3_9EUPU</name>
<reference evidence="2" key="1">
    <citation type="submission" date="2014-12" db="EMBL/GenBank/DDBJ databases">
        <title>Insight into the proteome of Arion vulgaris.</title>
        <authorList>
            <person name="Aradska J."/>
            <person name="Bulat T."/>
            <person name="Smidak R."/>
            <person name="Sarate P."/>
            <person name="Gangsoo J."/>
            <person name="Sialana F."/>
            <person name="Bilban M."/>
            <person name="Lubec G."/>
        </authorList>
    </citation>
    <scope>NUCLEOTIDE SEQUENCE</scope>
    <source>
        <tissue evidence="2">Skin</tissue>
    </source>
</reference>
<dbReference type="EMBL" id="HACG01022226">
    <property type="protein sequence ID" value="CEK69091.1"/>
    <property type="molecule type" value="Transcribed_RNA"/>
</dbReference>
<feature type="region of interest" description="Disordered" evidence="1">
    <location>
        <begin position="1"/>
        <end position="77"/>
    </location>
</feature>
<sequence>NRSERHKSNQEGKAVQPELQYTTHGGSQGAVMKERQTDSGLYNAERHGHKKSRWKPKLETKEATSHKARHRSRVDSEQVDLWVEEIQEQQAMVSSQESRKRPIHIEFHLKEDQLRMSEQASRYKRPINHLSELTSMSSPPSSSSREKPSSLIIVEVKDGPSFFYKPSDRMVSDSGISNQTMIPPHDCFPLGAA</sequence>